<keyword evidence="1 3" id="KW-0378">Hydrolase</keyword>
<dbReference type="GO" id="GO:0004081">
    <property type="term" value="F:bis(5'-nucleosyl)-tetraphosphatase (asymmetrical) activity"/>
    <property type="evidence" value="ECO:0007669"/>
    <property type="project" value="TreeGrafter"/>
</dbReference>
<evidence type="ECO:0000313" key="3">
    <source>
        <dbReference type="EMBL" id="MBI4209968.1"/>
    </source>
</evidence>
<accession>A0A8T3YLM6</accession>
<evidence type="ECO:0000313" key="4">
    <source>
        <dbReference type="Proteomes" id="UP000732298"/>
    </source>
</evidence>
<dbReference type="PROSITE" id="PS00893">
    <property type="entry name" value="NUDIX_BOX"/>
    <property type="match status" value="1"/>
</dbReference>
<dbReference type="PROSITE" id="PS51462">
    <property type="entry name" value="NUDIX"/>
    <property type="match status" value="1"/>
</dbReference>
<dbReference type="AlphaFoldDB" id="A0A8T3YLM6"/>
<organism evidence="3 4">
    <name type="scientific">Candidatus Iainarchaeum sp</name>
    <dbReference type="NCBI Taxonomy" id="3101447"/>
    <lineage>
        <taxon>Archaea</taxon>
        <taxon>Candidatus Iainarchaeota</taxon>
        <taxon>Candidatus Iainarchaeia</taxon>
        <taxon>Candidatus Iainarchaeales</taxon>
        <taxon>Candidatus Iainarchaeaceae</taxon>
        <taxon>Candidatus Iainarchaeum</taxon>
    </lineage>
</organism>
<dbReference type="SUPFAM" id="SSF55811">
    <property type="entry name" value="Nudix"/>
    <property type="match status" value="1"/>
</dbReference>
<dbReference type="Gene3D" id="3.90.79.10">
    <property type="entry name" value="Nucleoside Triphosphate Pyrophosphohydrolase"/>
    <property type="match status" value="1"/>
</dbReference>
<dbReference type="InterPro" id="IPR020476">
    <property type="entry name" value="Nudix_hydrolase"/>
</dbReference>
<dbReference type="PRINTS" id="PR00502">
    <property type="entry name" value="NUDIXFAMILY"/>
</dbReference>
<evidence type="ECO:0000256" key="1">
    <source>
        <dbReference type="ARBA" id="ARBA00022801"/>
    </source>
</evidence>
<dbReference type="Proteomes" id="UP000732298">
    <property type="component" value="Unassembled WGS sequence"/>
</dbReference>
<dbReference type="Pfam" id="PF00293">
    <property type="entry name" value="NUDIX"/>
    <property type="match status" value="1"/>
</dbReference>
<evidence type="ECO:0000259" key="2">
    <source>
        <dbReference type="PROSITE" id="PS51462"/>
    </source>
</evidence>
<dbReference type="InterPro" id="IPR020084">
    <property type="entry name" value="NUDIX_hydrolase_CS"/>
</dbReference>
<dbReference type="PANTHER" id="PTHR21340">
    <property type="entry name" value="DIADENOSINE 5,5-P1,P4-TETRAPHOSPHATE PYROPHOSPHOHYDROLASE MUTT"/>
    <property type="match status" value="1"/>
</dbReference>
<feature type="domain" description="Nudix hydrolase" evidence="2">
    <location>
        <begin position="2"/>
        <end position="134"/>
    </location>
</feature>
<reference evidence="3" key="1">
    <citation type="submission" date="2020-07" db="EMBL/GenBank/DDBJ databases">
        <title>Huge and variable diversity of episymbiotic CPR bacteria and DPANN archaea in groundwater ecosystems.</title>
        <authorList>
            <person name="He C.Y."/>
            <person name="Keren R."/>
            <person name="Whittaker M."/>
            <person name="Farag I.F."/>
            <person name="Doudna J."/>
            <person name="Cate J.H.D."/>
            <person name="Banfield J.F."/>
        </authorList>
    </citation>
    <scope>NUCLEOTIDE SEQUENCE</scope>
    <source>
        <strain evidence="3">NC_groundwater_1296_Ag_S-0.2um_52_80</strain>
    </source>
</reference>
<dbReference type="GO" id="GO:0006754">
    <property type="term" value="P:ATP biosynthetic process"/>
    <property type="evidence" value="ECO:0007669"/>
    <property type="project" value="TreeGrafter"/>
</dbReference>
<comment type="caution">
    <text evidence="3">The sequence shown here is derived from an EMBL/GenBank/DDBJ whole genome shotgun (WGS) entry which is preliminary data.</text>
</comment>
<dbReference type="EMBL" id="JACQPB010000005">
    <property type="protein sequence ID" value="MBI4209968.1"/>
    <property type="molecule type" value="Genomic_DNA"/>
</dbReference>
<name>A0A8T3YLM6_9ARCH</name>
<sequence>MREKHGVTAVIFDERGGMRYFLVLHRVLNWKGWEFCKGGIDVGEMPEQAVLREVDEETGLRNVSIVSSLPRKVSWTHKGMKYVYTPFIIRGDMSEKLDLLQQIVEHDDYRWLEEERVEGFLTHGDNKKIFREALAVLAGHGMNA</sequence>
<dbReference type="InterPro" id="IPR000086">
    <property type="entry name" value="NUDIX_hydrolase_dom"/>
</dbReference>
<dbReference type="InterPro" id="IPR015797">
    <property type="entry name" value="NUDIX_hydrolase-like_dom_sf"/>
</dbReference>
<dbReference type="PANTHER" id="PTHR21340:SF0">
    <property type="entry name" value="BIS(5'-NUCLEOSYL)-TETRAPHOSPHATASE [ASYMMETRICAL]"/>
    <property type="match status" value="1"/>
</dbReference>
<protein>
    <submittedName>
        <fullName evidence="3">NUDIX hydrolase</fullName>
    </submittedName>
</protein>
<dbReference type="GO" id="GO:0006167">
    <property type="term" value="P:AMP biosynthetic process"/>
    <property type="evidence" value="ECO:0007669"/>
    <property type="project" value="TreeGrafter"/>
</dbReference>
<dbReference type="InterPro" id="IPR051325">
    <property type="entry name" value="Nudix_hydrolase_domain"/>
</dbReference>
<proteinExistence type="predicted"/>
<gene>
    <name evidence="3" type="ORF">HY544_00480</name>
</gene>